<name>A0A7S4ANA3_9STRA</name>
<sequence>MPHVPNRRNNTTSTSTRSRWTTTRWCWVVLVLCVSFLVSRNLLRIRNSFEFEMFRDETIAARKINTTTTTTTTTATATATATSIGFNENESGAIVGDVVSWKYGYLTQTSSSLSSIVTIDDKKQTAKAIQATKTKTPSIATEIPTNTQSAYASSDVLRILHVPSKFQIEIHLQANTTRRCQDPVFVGRISGWSLAMIEFETRERRGGGYGYGNSNGNDATDIVVVVGKYDPHQMPVTGKYYIEIIVLMCEAPPWENGSGADNIDDNGDDNDDDDDTGVDLKKFCIEDTTNATNRITAGNGDAFIEIDSSPMTSGVGSASMRTTNMMIPSTNPFVGRWLHKSLLEKERGKKERSHNGGITDNTLLPLLETSSSDTTKPLFTRYQPRGCMLSDRIAEHNKNSTTCNQAVDRSRFDPYVFHWAEDGPVSKPNEPYLHLVPRDDLPDRTVVPQDDNDTTDTIDNNNDHRQRQPQHVCFVGSSHSVLLSGECNALLQRTRIIQAQKRLCFEASSHRALSNKCKSLLQRTRKKQAQTQNKYPLHPLPLDLKCSCINVQFPFQIQKGCPLQMDQNECKLNFPPLSPLASKNSTAGVSALASSTWVAKNIEKPNCTHVVLGLFQWPFSIYQAYPKLTFPKWKQDIVKVVRILLHYNDRASPNTNSNNNNKTKKKRNNLKKIILRSVHTNGLKEHVSKCPPNDFRNPYNAHVCNRMLRDIATSFESDTSSSIYSSKNGNSNSTHTKEFSNTSGVDTIVSFVDTDFITGPVWDSAEDWSHYNGEIGTQEIKYLLYEIFKNDYKFQSQ</sequence>
<keyword evidence="2" id="KW-1133">Transmembrane helix</keyword>
<organism evidence="3">
    <name type="scientific">Pseudo-nitzschia australis</name>
    <dbReference type="NCBI Taxonomy" id="44445"/>
    <lineage>
        <taxon>Eukaryota</taxon>
        <taxon>Sar</taxon>
        <taxon>Stramenopiles</taxon>
        <taxon>Ochrophyta</taxon>
        <taxon>Bacillariophyta</taxon>
        <taxon>Bacillariophyceae</taxon>
        <taxon>Bacillariophycidae</taxon>
        <taxon>Bacillariales</taxon>
        <taxon>Bacillariaceae</taxon>
        <taxon>Pseudo-nitzschia</taxon>
    </lineage>
</organism>
<reference evidence="3" key="1">
    <citation type="submission" date="2021-01" db="EMBL/GenBank/DDBJ databases">
        <authorList>
            <person name="Corre E."/>
            <person name="Pelletier E."/>
            <person name="Niang G."/>
            <person name="Scheremetjew M."/>
            <person name="Finn R."/>
            <person name="Kale V."/>
            <person name="Holt S."/>
            <person name="Cochrane G."/>
            <person name="Meng A."/>
            <person name="Brown T."/>
            <person name="Cohen L."/>
        </authorList>
    </citation>
    <scope>NUCLEOTIDE SEQUENCE</scope>
    <source>
        <strain evidence="3">10249 10 AB</strain>
    </source>
</reference>
<keyword evidence="2" id="KW-0812">Transmembrane</keyword>
<evidence type="ECO:0000256" key="1">
    <source>
        <dbReference type="SAM" id="MobiDB-lite"/>
    </source>
</evidence>
<keyword evidence="2" id="KW-0472">Membrane</keyword>
<evidence type="ECO:0000256" key="2">
    <source>
        <dbReference type="SAM" id="Phobius"/>
    </source>
</evidence>
<feature type="region of interest" description="Disordered" evidence="1">
    <location>
        <begin position="719"/>
        <end position="739"/>
    </location>
</feature>
<feature type="compositionally biased region" description="Low complexity" evidence="1">
    <location>
        <begin position="720"/>
        <end position="733"/>
    </location>
</feature>
<dbReference type="AlphaFoldDB" id="A0A7S4ANA3"/>
<proteinExistence type="predicted"/>
<evidence type="ECO:0000313" key="3">
    <source>
        <dbReference type="EMBL" id="CAE0721398.1"/>
    </source>
</evidence>
<gene>
    <name evidence="3" type="ORF">PAUS00366_LOCUS14153</name>
</gene>
<protein>
    <submittedName>
        <fullName evidence="3">Uncharacterized protein</fullName>
    </submittedName>
</protein>
<feature type="transmembrane region" description="Helical" evidence="2">
    <location>
        <begin position="25"/>
        <end position="43"/>
    </location>
</feature>
<dbReference type="EMBL" id="HBIX01020057">
    <property type="protein sequence ID" value="CAE0721398.1"/>
    <property type="molecule type" value="Transcribed_RNA"/>
</dbReference>
<accession>A0A7S4ANA3</accession>
<feature type="region of interest" description="Disordered" evidence="1">
    <location>
        <begin position="437"/>
        <end position="465"/>
    </location>
</feature>